<evidence type="ECO:0000313" key="1">
    <source>
        <dbReference type="EMBL" id="QDY66045.1"/>
    </source>
</evidence>
<dbReference type="PANTHER" id="PTHR42110:SF1">
    <property type="entry name" value="L-ASPARAGINASE, PUTATIVE (AFU_ORTHOLOGUE AFUA_3G11890)-RELATED"/>
    <property type="match status" value="1"/>
</dbReference>
<organism evidence="1 2">
    <name type="scientific">Glutamicibacter halophytocola</name>
    <dbReference type="NCBI Taxonomy" id="1933880"/>
    <lineage>
        <taxon>Bacteria</taxon>
        <taxon>Bacillati</taxon>
        <taxon>Actinomycetota</taxon>
        <taxon>Actinomycetes</taxon>
        <taxon>Micrococcales</taxon>
        <taxon>Micrococcaceae</taxon>
        <taxon>Glutamicibacter</taxon>
    </lineage>
</organism>
<dbReference type="Proteomes" id="UP000320717">
    <property type="component" value="Chromosome"/>
</dbReference>
<name>A0ABX5Y897_9MICC</name>
<reference evidence="1 2" key="1">
    <citation type="submission" date="2019-07" db="EMBL/GenBank/DDBJ databases">
        <title>Complete Genome Sequence of drought tolerant Plant Growth-Promoting Rhizobacterium Glutamicibacter halophytocola DR408.</title>
        <authorList>
            <person name="Nishu S.D."/>
            <person name="Lee T.K."/>
        </authorList>
    </citation>
    <scope>NUCLEOTIDE SEQUENCE [LARGE SCALE GENOMIC DNA]</scope>
    <source>
        <strain evidence="1 2">DR408</strain>
    </source>
</reference>
<keyword evidence="2" id="KW-1185">Reference proteome</keyword>
<sequence length="324" mass="33980">MDRPMDISDCAQLVQVSRNGVTESRHYGAAVVLGPDGTTLMALGNPEALIFPRSAVKPFQAIASLRCGAELDDEQLALACASHIGTFAHQDVARRMLASAGLNESDLQCPQSWPVDSATRTQMTLEHLPKSAVAFNCSGKHAGFLLAAKASGSGTAGYLDPDHPVQRMAHSVLEEFCGPLPFTGIDGCGAPAVQMSLKSLAHGFQQLVVSEQKEAQRVVAAMRNHPWAVRGKGHPNSEVIEQTGAIAKLGAEGVLAIAAPNSLTVAIKMLDGSSRGTDLLALSLLHEFSAIEEAAYRDLRQQLQPVGGTAGARAAGLQLAGADF</sequence>
<dbReference type="Pfam" id="PF06089">
    <property type="entry name" value="Asparaginase_II"/>
    <property type="match status" value="1"/>
</dbReference>
<dbReference type="EMBL" id="CP042260">
    <property type="protein sequence ID" value="QDY66045.1"/>
    <property type="molecule type" value="Genomic_DNA"/>
</dbReference>
<accession>A0ABX5Y897</accession>
<proteinExistence type="predicted"/>
<dbReference type="InterPro" id="IPR010349">
    <property type="entry name" value="Asparaginase_II"/>
</dbReference>
<gene>
    <name evidence="1" type="ORF">FQA45_06820</name>
</gene>
<evidence type="ECO:0000313" key="2">
    <source>
        <dbReference type="Proteomes" id="UP000320717"/>
    </source>
</evidence>
<protein>
    <submittedName>
        <fullName evidence="1">Asparaginase</fullName>
    </submittedName>
</protein>
<dbReference type="PANTHER" id="PTHR42110">
    <property type="entry name" value="L-ASPARAGINASE, PUTATIVE (AFU_ORTHOLOGUE AFUA_3G11890)-RELATED"/>
    <property type="match status" value="1"/>
</dbReference>